<keyword evidence="4" id="KW-1185">Reference proteome</keyword>
<dbReference type="Gramene" id="TraesWEE_scaffold_017564_01G000800.1">
    <property type="protein sequence ID" value="TraesWEE_scaffold_017564_01G000800.1"/>
    <property type="gene ID" value="TraesWEE_scaffold_017564_01G000800"/>
</dbReference>
<evidence type="ECO:0000313" key="3">
    <source>
        <dbReference type="EnsemblPlants" id="TraesCS2B02G011700.1"/>
    </source>
</evidence>
<dbReference type="Gramene" id="TraesLDM2B03G00826250.1">
    <property type="protein sequence ID" value="TraesLDM2B03G00826250.1"/>
    <property type="gene ID" value="TraesLDM2B03G00826250"/>
</dbReference>
<sequence length="92" mass="9947">MASCKPVIVLAALLLTALVIPTDAQQTPHIDCLSACNARCSKNWRNKICNKDCNICCDKCNCIPSGTGQETRNECPCYANLVDSKTGKLKCP</sequence>
<protein>
    <submittedName>
        <fullName evidence="3">Uncharacterized protein</fullName>
    </submittedName>
</protein>
<dbReference type="OMA" id="CNARCAK"/>
<keyword evidence="2" id="KW-0732">Signal</keyword>
<dbReference type="Gramene" id="TraesPARA_EIv1.0_0619360.1">
    <property type="protein sequence ID" value="TraesPARA_EIv1.0_0619360.1.CDS"/>
    <property type="gene ID" value="TraesPARA_EIv1.0_0619360"/>
</dbReference>
<dbReference type="Gramene" id="TraesNOR2B03G00833390.1">
    <property type="protein sequence ID" value="TraesNOR2B03G00833390.1"/>
    <property type="gene ID" value="TraesNOR2B03G00833390"/>
</dbReference>
<feature type="chain" id="PRO_5043171750" evidence="2">
    <location>
        <begin position="25"/>
        <end position="92"/>
    </location>
</feature>
<dbReference type="InterPro" id="IPR003854">
    <property type="entry name" value="GASA"/>
</dbReference>
<proteinExistence type="inferred from homology"/>
<name>A0A3B6BWV5_WHEAT</name>
<dbReference type="Gramene" id="TraesSTA2B03G00822480.1">
    <property type="protein sequence ID" value="TraesSTA2B03G00822480.1"/>
    <property type="gene ID" value="TraesSTA2B03G00822480"/>
</dbReference>
<reference evidence="3" key="1">
    <citation type="submission" date="2018-08" db="EMBL/GenBank/DDBJ databases">
        <authorList>
            <person name="Rossello M."/>
        </authorList>
    </citation>
    <scope>NUCLEOTIDE SEQUENCE [LARGE SCALE GENOMIC DNA]</scope>
    <source>
        <strain evidence="3">cv. Chinese Spring</strain>
    </source>
</reference>
<dbReference type="Gramene" id="TraesMAC2B03G00820620.1">
    <property type="protein sequence ID" value="TraesMAC2B03G00820620.1"/>
    <property type="gene ID" value="TraesMAC2B03G00820620"/>
</dbReference>
<comment type="similarity">
    <text evidence="1">Belongs to the GASA family.</text>
</comment>
<evidence type="ECO:0000256" key="2">
    <source>
        <dbReference type="SAM" id="SignalP"/>
    </source>
</evidence>
<dbReference type="AlphaFoldDB" id="A0A3B6BWV5"/>
<feature type="signal peptide" evidence="2">
    <location>
        <begin position="1"/>
        <end position="24"/>
    </location>
</feature>
<evidence type="ECO:0000256" key="1">
    <source>
        <dbReference type="ARBA" id="ARBA00010582"/>
    </source>
</evidence>
<dbReference type="PANTHER" id="PTHR23201:SF51">
    <property type="match status" value="1"/>
</dbReference>
<accession>A0A3B6BWV5</accession>
<dbReference type="Pfam" id="PF02704">
    <property type="entry name" value="GASA"/>
    <property type="match status" value="1"/>
</dbReference>
<organism evidence="3">
    <name type="scientific">Triticum aestivum</name>
    <name type="common">Wheat</name>
    <dbReference type="NCBI Taxonomy" id="4565"/>
    <lineage>
        <taxon>Eukaryota</taxon>
        <taxon>Viridiplantae</taxon>
        <taxon>Streptophyta</taxon>
        <taxon>Embryophyta</taxon>
        <taxon>Tracheophyta</taxon>
        <taxon>Spermatophyta</taxon>
        <taxon>Magnoliopsida</taxon>
        <taxon>Liliopsida</taxon>
        <taxon>Poales</taxon>
        <taxon>Poaceae</taxon>
        <taxon>BOP clade</taxon>
        <taxon>Pooideae</taxon>
        <taxon>Triticodae</taxon>
        <taxon>Triticeae</taxon>
        <taxon>Triticinae</taxon>
        <taxon>Triticum</taxon>
    </lineage>
</organism>
<dbReference type="SMR" id="A0A3B6BWV5"/>
<dbReference type="EnsemblPlants" id="TraesCS2B02G011700.1">
    <property type="protein sequence ID" value="TraesCS2B02G011700.1"/>
    <property type="gene ID" value="TraesCS2B02G011700"/>
</dbReference>
<evidence type="ECO:0000313" key="4">
    <source>
        <dbReference type="Proteomes" id="UP000019116"/>
    </source>
</evidence>
<dbReference type="PANTHER" id="PTHR23201">
    <property type="entry name" value="EXTENSIN, PROLINE-RICH PROTEIN"/>
    <property type="match status" value="1"/>
</dbReference>
<dbReference type="Gramene" id="TraesCS2B03G0028100.1">
    <property type="protein sequence ID" value="TraesCS2B03G0028100.1.CDS"/>
    <property type="gene ID" value="TraesCS2B03G0028100"/>
</dbReference>
<dbReference type="Proteomes" id="UP000019116">
    <property type="component" value="Chromosome 2B"/>
</dbReference>
<dbReference type="Gramene" id="TraesCLE_scaffold_092916_01G000400.1">
    <property type="protein sequence ID" value="TraesCLE_scaffold_092916_01G000400.1"/>
    <property type="gene ID" value="TraesCLE_scaffold_092916_01G000400"/>
</dbReference>
<dbReference type="Gramene" id="TraesCS2B02G011700.1">
    <property type="protein sequence ID" value="TraesCS2B02G011700.1"/>
    <property type="gene ID" value="TraesCS2B02G011700"/>
</dbReference>
<reference evidence="3" key="2">
    <citation type="submission" date="2018-10" db="UniProtKB">
        <authorList>
            <consortium name="EnsemblPlants"/>
        </authorList>
    </citation>
    <scope>IDENTIFICATION</scope>
</reference>
<dbReference type="PaxDb" id="4565-Traes_2BS_62F2BDF91.1"/>
<dbReference type="Gramene" id="TraesRN2B0100025400.1">
    <property type="protein sequence ID" value="TraesRN2B0100025400.1"/>
    <property type="gene ID" value="TraesRN2B0100025400"/>
</dbReference>